<feature type="compositionally biased region" description="Basic and acidic residues" evidence="1">
    <location>
        <begin position="579"/>
        <end position="589"/>
    </location>
</feature>
<feature type="region of interest" description="Disordered" evidence="1">
    <location>
        <begin position="699"/>
        <end position="763"/>
    </location>
</feature>
<feature type="transmembrane region" description="Helical" evidence="2">
    <location>
        <begin position="397"/>
        <end position="422"/>
    </location>
</feature>
<feature type="compositionally biased region" description="Polar residues" evidence="1">
    <location>
        <begin position="28"/>
        <end position="40"/>
    </location>
</feature>
<dbReference type="InterPro" id="IPR001202">
    <property type="entry name" value="WW_dom"/>
</dbReference>
<gene>
    <name evidence="4" type="ORF">CYMTET_50224</name>
</gene>
<dbReference type="PANTHER" id="PTHR21715:SF0">
    <property type="entry name" value="RH04127P"/>
    <property type="match status" value="1"/>
</dbReference>
<sequence length="1028" mass="111590">MNTVNSEPDDTNLESYQGSQEFEAASSAKPTANDTEATLQKTKDLLEGKDEPKVPKSKPSKSIEIITDLEGPTEAEINLHAAMAAVTKMWAALETIPDDATAICRELEHLKSSVQRLLLPSAGSIRSISNRLSLLVDLLEEEVPKCLAASVRLKKSGPLAISKRNKKGSKALAECMSQVEGLDLHGRIRPEVSELNRWLGEIENYVMGVGSAQPREQAKQLVRRLRTMNLPQRLAIQLDQVNNMGTEAAFKQLQVGKSKDAPAAAFSLLSQELEILDAVVAAAAAGAKALKLDEVQVKYCVEQLEHVQQSMVVMQALPLAVPPLVEKLTTMGDCHQSSVVAAQDLSYVLKQLIKKEDQTMDKRLKRFTSDLKKSSVGFFGELQRDVTNFFGLSQETLLTTFLLIAAVTCCFLGVCFIGYALLGGQSLNDRKEMFIGVCLIALGAFVGVQAIIVAVMGKFGLRRVHADDEDDDEDDEDDEARKKAKKEKKEKEKEKEKKKEKKEDEPPEQQGWSAVDVQPLDSGTFTAQDSDEDEEEKTVKVKQREVPKIEKQKGDTPEPAPAMVNAAGNQDSPENLSDAEPKTPPVDRDKDIAGLAKDGFGMKTGDKDVGLSGEELSRYAKHLGIDPVYDADLLWIAEQAYIAPLPVNWEEHHDEESNIFYYNYVTGVSVWTHPLEDHFRSLYIKLKVEKEKTARLEAKFESRRDNHLGSSDEEDDHSDDDGSTLGGSTMTSMGGSTMTSMGGSTMTSMGGSTMTSMGGSTLSMAGESSRIMMSGQNQKLHFNAEASVTRAPPKEESFKSVRIFNVTGLQRKPEKKVDQDGVEDFSIGASVRNPNPFTNPAQQGGPGFGRSRAPKQNPGWLPSMDETSVADVRGSASLGTANLLGGGPRNNAAWKTSQYRKRAPNPLEMSMSMAAETITPGNRPDLELSMSMTNQQGVPLPPANQQPPAPAPARVARPQAGRGRGRGAGGAGAFSPGGPQPVGRPGARPTKGKRAPAFNEDEELQDTDGSGRLAAALENIMPKSGGWM</sequence>
<feature type="compositionally biased region" description="Basic and acidic residues" evidence="1">
    <location>
        <begin position="487"/>
        <end position="504"/>
    </location>
</feature>
<feature type="compositionally biased region" description="Basic and acidic residues" evidence="1">
    <location>
        <begin position="41"/>
        <end position="54"/>
    </location>
</feature>
<organism evidence="4 5">
    <name type="scientific">Cymbomonas tetramitiformis</name>
    <dbReference type="NCBI Taxonomy" id="36881"/>
    <lineage>
        <taxon>Eukaryota</taxon>
        <taxon>Viridiplantae</taxon>
        <taxon>Chlorophyta</taxon>
        <taxon>Pyramimonadophyceae</taxon>
        <taxon>Pyramimonadales</taxon>
        <taxon>Pyramimonadaceae</taxon>
        <taxon>Cymbomonas</taxon>
    </lineage>
</organism>
<dbReference type="SUPFAM" id="SSF51045">
    <property type="entry name" value="WW domain"/>
    <property type="match status" value="1"/>
</dbReference>
<feature type="compositionally biased region" description="Low complexity" evidence="1">
    <location>
        <begin position="952"/>
        <end position="961"/>
    </location>
</feature>
<dbReference type="InterPro" id="IPR036020">
    <property type="entry name" value="WW_dom_sf"/>
</dbReference>
<evidence type="ECO:0000256" key="2">
    <source>
        <dbReference type="SAM" id="Phobius"/>
    </source>
</evidence>
<accession>A0AAE0BNL1</accession>
<feature type="region of interest" description="Disordered" evidence="1">
    <location>
        <begin position="1"/>
        <end position="62"/>
    </location>
</feature>
<feature type="transmembrane region" description="Helical" evidence="2">
    <location>
        <begin position="434"/>
        <end position="456"/>
    </location>
</feature>
<feature type="compositionally biased region" description="Low complexity" evidence="1">
    <location>
        <begin position="726"/>
        <end position="763"/>
    </location>
</feature>
<dbReference type="PROSITE" id="PS50020">
    <property type="entry name" value="WW_DOMAIN_2"/>
    <property type="match status" value="1"/>
</dbReference>
<evidence type="ECO:0000313" key="4">
    <source>
        <dbReference type="EMBL" id="KAK3239878.1"/>
    </source>
</evidence>
<evidence type="ECO:0000256" key="1">
    <source>
        <dbReference type="SAM" id="MobiDB-lite"/>
    </source>
</evidence>
<dbReference type="EMBL" id="LGRX02033796">
    <property type="protein sequence ID" value="KAK3239878.1"/>
    <property type="molecule type" value="Genomic_DNA"/>
</dbReference>
<feature type="compositionally biased region" description="Polar residues" evidence="1">
    <location>
        <begin position="832"/>
        <end position="842"/>
    </location>
</feature>
<feature type="compositionally biased region" description="Acidic residues" evidence="1">
    <location>
        <begin position="711"/>
        <end position="722"/>
    </location>
</feature>
<reference evidence="4 5" key="1">
    <citation type="journal article" date="2015" name="Genome Biol. Evol.">
        <title>Comparative Genomics of a Bacterivorous Green Alga Reveals Evolutionary Causalities and Consequences of Phago-Mixotrophic Mode of Nutrition.</title>
        <authorList>
            <person name="Burns J.A."/>
            <person name="Paasch A."/>
            <person name="Narechania A."/>
            <person name="Kim E."/>
        </authorList>
    </citation>
    <scope>NUCLEOTIDE SEQUENCE [LARGE SCALE GENOMIC DNA]</scope>
    <source>
        <strain evidence="4 5">PLY_AMNH</strain>
    </source>
</reference>
<feature type="region of interest" description="Disordered" evidence="1">
    <location>
        <begin position="933"/>
        <end position="1013"/>
    </location>
</feature>
<dbReference type="Proteomes" id="UP001190700">
    <property type="component" value="Unassembled WGS sequence"/>
</dbReference>
<keyword evidence="2" id="KW-0812">Transmembrane</keyword>
<evidence type="ECO:0000259" key="3">
    <source>
        <dbReference type="PROSITE" id="PS50020"/>
    </source>
</evidence>
<dbReference type="InterPro" id="IPR053233">
    <property type="entry name" value="ABRA-related"/>
</dbReference>
<comment type="caution">
    <text evidence="4">The sequence shown here is derived from an EMBL/GenBank/DDBJ whole genome shotgun (WGS) entry which is preliminary data.</text>
</comment>
<feature type="domain" description="WW" evidence="3">
    <location>
        <begin position="643"/>
        <end position="676"/>
    </location>
</feature>
<dbReference type="CDD" id="cd00201">
    <property type="entry name" value="WW"/>
    <property type="match status" value="1"/>
</dbReference>
<feature type="compositionally biased region" description="Acidic residues" evidence="1">
    <location>
        <begin position="467"/>
        <end position="478"/>
    </location>
</feature>
<name>A0AAE0BNL1_9CHLO</name>
<dbReference type="SMART" id="SM00456">
    <property type="entry name" value="WW"/>
    <property type="match status" value="1"/>
</dbReference>
<dbReference type="AlphaFoldDB" id="A0AAE0BNL1"/>
<feature type="region of interest" description="Disordered" evidence="1">
    <location>
        <begin position="828"/>
        <end position="865"/>
    </location>
</feature>
<keyword evidence="5" id="KW-1185">Reference proteome</keyword>
<evidence type="ECO:0000313" key="5">
    <source>
        <dbReference type="Proteomes" id="UP001190700"/>
    </source>
</evidence>
<feature type="compositionally biased region" description="Basic and acidic residues" evidence="1">
    <location>
        <begin position="537"/>
        <end position="556"/>
    </location>
</feature>
<proteinExistence type="predicted"/>
<keyword evidence="2" id="KW-0472">Membrane</keyword>
<dbReference type="Gene3D" id="3.30.1470.10">
    <property type="entry name" value="Photosystem I PsaD, reaction center subunit II"/>
    <property type="match status" value="1"/>
</dbReference>
<feature type="compositionally biased region" description="Pro residues" evidence="1">
    <location>
        <begin position="939"/>
        <end position="951"/>
    </location>
</feature>
<dbReference type="Pfam" id="PF00397">
    <property type="entry name" value="WW"/>
    <property type="match status" value="1"/>
</dbReference>
<protein>
    <recommendedName>
        <fullName evidence="3">WW domain-containing protein</fullName>
    </recommendedName>
</protein>
<dbReference type="PANTHER" id="PTHR21715">
    <property type="entry name" value="RH04127P"/>
    <property type="match status" value="1"/>
</dbReference>
<keyword evidence="2" id="KW-1133">Transmembrane helix</keyword>
<feature type="region of interest" description="Disordered" evidence="1">
    <location>
        <begin position="467"/>
        <end position="589"/>
    </location>
</feature>